<dbReference type="InterPro" id="IPR003758">
    <property type="entry name" value="LpxK"/>
</dbReference>
<evidence type="ECO:0000256" key="13">
    <source>
        <dbReference type="HAMAP-Rule" id="MF_00409"/>
    </source>
</evidence>
<reference evidence="14 15" key="1">
    <citation type="submission" date="2020-03" db="EMBL/GenBank/DDBJ databases">
        <authorList>
            <person name="Picone N."/>
        </authorList>
    </citation>
    <scope>NUCLEOTIDE SEQUENCE [LARGE SCALE GENOMIC DNA]</scope>
    <source>
        <strain evidence="14">NSCAC1</strain>
    </source>
</reference>
<dbReference type="GO" id="GO:0005524">
    <property type="term" value="F:ATP binding"/>
    <property type="evidence" value="ECO:0007669"/>
    <property type="project" value="UniProtKB-UniRule"/>
</dbReference>
<protein>
    <recommendedName>
        <fullName evidence="4 13">Tetraacyldisaccharide 4'-kinase</fullName>
        <ecNumber evidence="3 13">2.7.1.130</ecNumber>
    </recommendedName>
    <alternativeName>
        <fullName evidence="12 13">Lipid A 4'-kinase</fullName>
    </alternativeName>
</protein>
<evidence type="ECO:0000256" key="4">
    <source>
        <dbReference type="ARBA" id="ARBA00016436"/>
    </source>
</evidence>
<accession>A0A7G1QBE7</accession>
<keyword evidence="9 13" id="KW-0418">Kinase</keyword>
<keyword evidence="6 13" id="KW-0441">Lipid A biosynthesis</keyword>
<dbReference type="GO" id="GO:0009029">
    <property type="term" value="F:lipid-A 4'-kinase activity"/>
    <property type="evidence" value="ECO:0007669"/>
    <property type="project" value="UniProtKB-UniRule"/>
</dbReference>
<evidence type="ECO:0000256" key="5">
    <source>
        <dbReference type="ARBA" id="ARBA00022516"/>
    </source>
</evidence>
<evidence type="ECO:0000256" key="6">
    <source>
        <dbReference type="ARBA" id="ARBA00022556"/>
    </source>
</evidence>
<proteinExistence type="inferred from homology"/>
<keyword evidence="11 13" id="KW-0443">Lipid metabolism</keyword>
<keyword evidence="15" id="KW-1185">Reference proteome</keyword>
<dbReference type="AlphaFoldDB" id="A0A7G1QBE7"/>
<feature type="binding site" evidence="13">
    <location>
        <begin position="61"/>
        <end position="68"/>
    </location>
    <ligand>
        <name>ATP</name>
        <dbReference type="ChEBI" id="CHEBI:30616"/>
    </ligand>
</feature>
<dbReference type="GO" id="GO:0005886">
    <property type="term" value="C:plasma membrane"/>
    <property type="evidence" value="ECO:0007669"/>
    <property type="project" value="TreeGrafter"/>
</dbReference>
<evidence type="ECO:0000256" key="7">
    <source>
        <dbReference type="ARBA" id="ARBA00022679"/>
    </source>
</evidence>
<dbReference type="KEGG" id="ntg:NSCAC_1526"/>
<organism evidence="14 15">
    <name type="scientific">Candidatus Nitrosacidococcus tergens</name>
    <dbReference type="NCBI Taxonomy" id="553981"/>
    <lineage>
        <taxon>Bacteria</taxon>
        <taxon>Pseudomonadati</taxon>
        <taxon>Pseudomonadota</taxon>
        <taxon>Gammaproteobacteria</taxon>
        <taxon>Chromatiales</taxon>
        <taxon>Chromatiaceae</taxon>
        <taxon>Candidatus Nitrosacidococcus</taxon>
    </lineage>
</organism>
<dbReference type="RefSeq" id="WP_197744189.1">
    <property type="nucleotide sequence ID" value="NZ_LR778175.1"/>
</dbReference>
<dbReference type="EMBL" id="LR778175">
    <property type="protein sequence ID" value="CAB1277149.1"/>
    <property type="molecule type" value="Genomic_DNA"/>
</dbReference>
<evidence type="ECO:0000256" key="2">
    <source>
        <dbReference type="ARBA" id="ARBA00004870"/>
    </source>
</evidence>
<comment type="catalytic activity">
    <reaction evidence="13">
        <text>a lipid A disaccharide + ATP = a lipid IVA + ADP + H(+)</text>
        <dbReference type="Rhea" id="RHEA:67840"/>
        <dbReference type="ChEBI" id="CHEBI:15378"/>
        <dbReference type="ChEBI" id="CHEBI:30616"/>
        <dbReference type="ChEBI" id="CHEBI:176343"/>
        <dbReference type="ChEBI" id="CHEBI:176425"/>
        <dbReference type="ChEBI" id="CHEBI:456216"/>
        <dbReference type="EC" id="2.7.1.130"/>
    </reaction>
</comment>
<evidence type="ECO:0000256" key="10">
    <source>
        <dbReference type="ARBA" id="ARBA00022840"/>
    </source>
</evidence>
<dbReference type="UniPathway" id="UPA00359">
    <property type="reaction ID" value="UER00482"/>
</dbReference>
<evidence type="ECO:0000256" key="3">
    <source>
        <dbReference type="ARBA" id="ARBA00012071"/>
    </source>
</evidence>
<evidence type="ECO:0000256" key="9">
    <source>
        <dbReference type="ARBA" id="ARBA00022777"/>
    </source>
</evidence>
<keyword evidence="7 13" id="KW-0808">Transferase</keyword>
<evidence type="ECO:0000256" key="8">
    <source>
        <dbReference type="ARBA" id="ARBA00022741"/>
    </source>
</evidence>
<dbReference type="GO" id="GO:0009245">
    <property type="term" value="P:lipid A biosynthetic process"/>
    <property type="evidence" value="ECO:0007669"/>
    <property type="project" value="UniProtKB-UniRule"/>
</dbReference>
<comment type="similarity">
    <text evidence="13">Belongs to the LpxK family.</text>
</comment>
<keyword evidence="5 13" id="KW-0444">Lipid biosynthesis</keyword>
<evidence type="ECO:0000256" key="12">
    <source>
        <dbReference type="ARBA" id="ARBA00029757"/>
    </source>
</evidence>
<sequence length="343" mass="39192">MLFLTNIITRYWYHKYRSYRLLIPLSLLYKLIIKIRRWAYLKGILPTHTLPIPVLVVGNLTVGGTGKTPLIIWLALFLKQQGYCPGIISRGYGGHALHYPQWVSSTSDPKFVGDESVLLAKRTGCPIVVSPNRVNGAKTLLAHTQCNILLSDDGLQHYNLGRDIEILIIDGIRRFGNNHCLPAGPLREPPNKENIVDLTVVNGGKAEDNEYLMTLRFQNVYNLKTQEICSLEAFKQSKIHAIAGIGHPERFFTQLEAQNLSIYRRSFPDHHNFNPQELNFRDKIPIVMTEKDAVKCISFAEDHYWYLPVNASLPNSFKEKVLDLVQEAFKKKKISKNNRNHYG</sequence>
<gene>
    <name evidence="13 14" type="primary">lpxK</name>
    <name evidence="14" type="ORF">NSCAC_1526</name>
</gene>
<dbReference type="HAMAP" id="MF_00409">
    <property type="entry name" value="LpxK"/>
    <property type="match status" value="1"/>
</dbReference>
<dbReference type="PANTHER" id="PTHR42724:SF1">
    <property type="entry name" value="TETRAACYLDISACCHARIDE 4'-KINASE, MITOCHONDRIAL-RELATED"/>
    <property type="match status" value="1"/>
</dbReference>
<evidence type="ECO:0000256" key="1">
    <source>
        <dbReference type="ARBA" id="ARBA00002274"/>
    </source>
</evidence>
<dbReference type="PANTHER" id="PTHR42724">
    <property type="entry name" value="TETRAACYLDISACCHARIDE 4'-KINASE"/>
    <property type="match status" value="1"/>
</dbReference>
<evidence type="ECO:0000313" key="14">
    <source>
        <dbReference type="EMBL" id="CAB1277149.1"/>
    </source>
</evidence>
<keyword evidence="8 13" id="KW-0547">Nucleotide-binding</keyword>
<dbReference type="NCBIfam" id="TIGR00682">
    <property type="entry name" value="lpxK"/>
    <property type="match status" value="1"/>
</dbReference>
<evidence type="ECO:0000256" key="11">
    <source>
        <dbReference type="ARBA" id="ARBA00023098"/>
    </source>
</evidence>
<keyword evidence="10 13" id="KW-0067">ATP-binding</keyword>
<dbReference type="GO" id="GO:0009244">
    <property type="term" value="P:lipopolysaccharide core region biosynthetic process"/>
    <property type="evidence" value="ECO:0007669"/>
    <property type="project" value="TreeGrafter"/>
</dbReference>
<dbReference type="Proteomes" id="UP000516072">
    <property type="component" value="Chromosome"/>
</dbReference>
<evidence type="ECO:0000313" key="15">
    <source>
        <dbReference type="Proteomes" id="UP000516072"/>
    </source>
</evidence>
<name>A0A7G1QBE7_9GAMM</name>
<comment type="function">
    <text evidence="1 13">Transfers the gamma-phosphate of ATP to the 4'-position of a tetraacyldisaccharide 1-phosphate intermediate (termed DS-1-P) to form tetraacyldisaccharide 1,4'-bis-phosphate (lipid IVA).</text>
</comment>
<dbReference type="SUPFAM" id="SSF52540">
    <property type="entry name" value="P-loop containing nucleoside triphosphate hydrolases"/>
    <property type="match status" value="1"/>
</dbReference>
<dbReference type="InterPro" id="IPR027417">
    <property type="entry name" value="P-loop_NTPase"/>
</dbReference>
<dbReference type="EC" id="2.7.1.130" evidence="3 13"/>
<comment type="pathway">
    <text evidence="2 13">Glycolipid biosynthesis; lipid IV(A) biosynthesis; lipid IV(A) from (3R)-3-hydroxytetradecanoyl-[acyl-carrier-protein] and UDP-N-acetyl-alpha-D-glucosamine: step 6/6.</text>
</comment>
<dbReference type="Pfam" id="PF02606">
    <property type="entry name" value="LpxK"/>
    <property type="match status" value="1"/>
</dbReference>